<keyword evidence="2" id="KW-0819">tRNA processing</keyword>
<keyword evidence="4" id="KW-0106">Calcium</keyword>
<evidence type="ECO:0000256" key="4">
    <source>
        <dbReference type="ARBA" id="ARBA00022837"/>
    </source>
</evidence>
<name>A0ABU2MSY9_9ACTN</name>
<accession>A0ABU2MSY9</accession>
<comment type="caution">
    <text evidence="6">The sequence shown here is derived from an EMBL/GenBank/DDBJ whole genome shotgun (WGS) entry which is preliminary data.</text>
</comment>
<dbReference type="Gene3D" id="3.55.10.10">
    <property type="entry name" value="Archease domain"/>
    <property type="match status" value="1"/>
</dbReference>
<dbReference type="Proteomes" id="UP001183246">
    <property type="component" value="Unassembled WGS sequence"/>
</dbReference>
<evidence type="ECO:0000313" key="7">
    <source>
        <dbReference type="Proteomes" id="UP001183246"/>
    </source>
</evidence>
<evidence type="ECO:0000256" key="2">
    <source>
        <dbReference type="ARBA" id="ARBA00022694"/>
    </source>
</evidence>
<sequence length="139" mass="14749">MEQRAGHRSVPHTADLRVEAWGPGREECLTEAVRGVVEAFADIGGAQAVRDRESTVRGERDEDLLVALLDEVVYQLDTKGEIPVEVRLNAVPGGVRALFRTADIGTVPLIGAAPKAVTLHGLAIGRGADGWSCAVTLDV</sequence>
<dbReference type="Pfam" id="PF01951">
    <property type="entry name" value="Archease"/>
    <property type="match status" value="1"/>
</dbReference>
<dbReference type="EMBL" id="JAVREL010000008">
    <property type="protein sequence ID" value="MDT0344204.1"/>
    <property type="molecule type" value="Genomic_DNA"/>
</dbReference>
<evidence type="ECO:0000259" key="5">
    <source>
        <dbReference type="Pfam" id="PF01951"/>
    </source>
</evidence>
<dbReference type="InterPro" id="IPR036820">
    <property type="entry name" value="Archease_dom_sf"/>
</dbReference>
<gene>
    <name evidence="6" type="ORF">RM590_16495</name>
</gene>
<dbReference type="RefSeq" id="WP_311705324.1">
    <property type="nucleotide sequence ID" value="NZ_JAVREL010000008.1"/>
</dbReference>
<proteinExistence type="inferred from homology"/>
<organism evidence="6 7">
    <name type="scientific">Streptomyces litchfieldiae</name>
    <dbReference type="NCBI Taxonomy" id="3075543"/>
    <lineage>
        <taxon>Bacteria</taxon>
        <taxon>Bacillati</taxon>
        <taxon>Actinomycetota</taxon>
        <taxon>Actinomycetes</taxon>
        <taxon>Kitasatosporales</taxon>
        <taxon>Streptomycetaceae</taxon>
        <taxon>Streptomyces</taxon>
    </lineage>
</organism>
<evidence type="ECO:0000256" key="3">
    <source>
        <dbReference type="ARBA" id="ARBA00022723"/>
    </source>
</evidence>
<comment type="similarity">
    <text evidence="1">Belongs to the archease family.</text>
</comment>
<keyword evidence="3" id="KW-0479">Metal-binding</keyword>
<feature type="domain" description="Archease" evidence="5">
    <location>
        <begin position="8"/>
        <end position="139"/>
    </location>
</feature>
<dbReference type="SUPFAM" id="SSF69819">
    <property type="entry name" value="MTH1598-like"/>
    <property type="match status" value="1"/>
</dbReference>
<keyword evidence="7" id="KW-1185">Reference proteome</keyword>
<dbReference type="InterPro" id="IPR023572">
    <property type="entry name" value="Archease_dom"/>
</dbReference>
<reference evidence="7" key="1">
    <citation type="submission" date="2023-07" db="EMBL/GenBank/DDBJ databases">
        <title>30 novel species of actinomycetes from the DSMZ collection.</title>
        <authorList>
            <person name="Nouioui I."/>
        </authorList>
    </citation>
    <scope>NUCLEOTIDE SEQUENCE [LARGE SCALE GENOMIC DNA]</scope>
    <source>
        <strain evidence="7">DSM 44938</strain>
    </source>
</reference>
<evidence type="ECO:0000256" key="1">
    <source>
        <dbReference type="ARBA" id="ARBA00007963"/>
    </source>
</evidence>
<protein>
    <submittedName>
        <fullName evidence="6">Archease</fullName>
    </submittedName>
</protein>
<evidence type="ECO:0000313" key="6">
    <source>
        <dbReference type="EMBL" id="MDT0344204.1"/>
    </source>
</evidence>